<organism evidence="1 2">
    <name type="scientific">Sphenostylis stenocarpa</name>
    <dbReference type="NCBI Taxonomy" id="92480"/>
    <lineage>
        <taxon>Eukaryota</taxon>
        <taxon>Viridiplantae</taxon>
        <taxon>Streptophyta</taxon>
        <taxon>Embryophyta</taxon>
        <taxon>Tracheophyta</taxon>
        <taxon>Spermatophyta</taxon>
        <taxon>Magnoliopsida</taxon>
        <taxon>eudicotyledons</taxon>
        <taxon>Gunneridae</taxon>
        <taxon>Pentapetalae</taxon>
        <taxon>rosids</taxon>
        <taxon>fabids</taxon>
        <taxon>Fabales</taxon>
        <taxon>Fabaceae</taxon>
        <taxon>Papilionoideae</taxon>
        <taxon>50 kb inversion clade</taxon>
        <taxon>NPAAA clade</taxon>
        <taxon>indigoferoid/millettioid clade</taxon>
        <taxon>Phaseoleae</taxon>
        <taxon>Sphenostylis</taxon>
    </lineage>
</organism>
<keyword evidence="2" id="KW-1185">Reference proteome</keyword>
<gene>
    <name evidence="1" type="ORF">AYBTSS11_LOCUS23182</name>
</gene>
<dbReference type="Gramene" id="rna-AYBTSS11_LOCUS23182">
    <property type="protein sequence ID" value="CAJ1971184.1"/>
    <property type="gene ID" value="gene-AYBTSS11_LOCUS23182"/>
</dbReference>
<proteinExistence type="predicted"/>
<dbReference type="EMBL" id="OY731405">
    <property type="protein sequence ID" value="CAJ1971184.1"/>
    <property type="molecule type" value="Genomic_DNA"/>
</dbReference>
<dbReference type="Gene3D" id="2.40.50.140">
    <property type="entry name" value="Nucleic acid-binding proteins"/>
    <property type="match status" value="1"/>
</dbReference>
<name>A0AA86VUD2_9FABA</name>
<sequence>MHAKPWYKLEINVYDKNDDANFIFWDRECSELIGMSALELRELMREIFKNFCIFSASQADQPKSNENQVFQQDNIRIYDKVRQKGLFLDSSNEWEDSDENISSIMSEVILESMHVKKREIVCQENNSDLDLSCS</sequence>
<protein>
    <submittedName>
        <fullName evidence="1">Uncharacterized protein</fullName>
    </submittedName>
</protein>
<dbReference type="InterPro" id="IPR012340">
    <property type="entry name" value="NA-bd_OB-fold"/>
</dbReference>
<accession>A0AA86VUD2</accession>
<dbReference type="AlphaFoldDB" id="A0AA86VUD2"/>
<dbReference type="SUPFAM" id="SSF50249">
    <property type="entry name" value="Nucleic acid-binding proteins"/>
    <property type="match status" value="1"/>
</dbReference>
<reference evidence="1" key="1">
    <citation type="submission" date="2023-10" db="EMBL/GenBank/DDBJ databases">
        <authorList>
            <person name="Domelevo Entfellner J.-B."/>
        </authorList>
    </citation>
    <scope>NUCLEOTIDE SEQUENCE</scope>
</reference>
<evidence type="ECO:0000313" key="2">
    <source>
        <dbReference type="Proteomes" id="UP001189624"/>
    </source>
</evidence>
<evidence type="ECO:0000313" key="1">
    <source>
        <dbReference type="EMBL" id="CAJ1971184.1"/>
    </source>
</evidence>
<dbReference type="Proteomes" id="UP001189624">
    <property type="component" value="Chromosome 8"/>
</dbReference>